<evidence type="ECO:0000313" key="2">
    <source>
        <dbReference type="Proteomes" id="UP001596337"/>
    </source>
</evidence>
<dbReference type="Pfam" id="PF19315">
    <property type="entry name" value="MC_hydratase"/>
    <property type="match status" value="1"/>
</dbReference>
<dbReference type="InterPro" id="IPR048274">
    <property type="entry name" value="MC_hydratase"/>
</dbReference>
<protein>
    <submittedName>
        <fullName evidence="1">MaoC family dehydratase</fullName>
    </submittedName>
</protein>
<dbReference type="EMBL" id="JBHSXX010000001">
    <property type="protein sequence ID" value="MFC6866195.1"/>
    <property type="molecule type" value="Genomic_DNA"/>
</dbReference>
<dbReference type="Proteomes" id="UP001596337">
    <property type="component" value="Unassembled WGS sequence"/>
</dbReference>
<dbReference type="PANTHER" id="PTHR43664:SF1">
    <property type="entry name" value="BETA-METHYLMALYL-COA DEHYDRATASE"/>
    <property type="match status" value="1"/>
</dbReference>
<gene>
    <name evidence="1" type="ORF">ACFQGD_03470</name>
</gene>
<comment type="caution">
    <text evidence="1">The sequence shown here is derived from an EMBL/GenBank/DDBJ whole genome shotgun (WGS) entry which is preliminary data.</text>
</comment>
<organism evidence="1 2">
    <name type="scientific">Haloechinothrix salitolerans</name>
    <dbReference type="NCBI Taxonomy" id="926830"/>
    <lineage>
        <taxon>Bacteria</taxon>
        <taxon>Bacillati</taxon>
        <taxon>Actinomycetota</taxon>
        <taxon>Actinomycetes</taxon>
        <taxon>Pseudonocardiales</taxon>
        <taxon>Pseudonocardiaceae</taxon>
        <taxon>Haloechinothrix</taxon>
    </lineage>
</organism>
<dbReference type="InterPro" id="IPR029069">
    <property type="entry name" value="HotDog_dom_sf"/>
</dbReference>
<sequence>MTGVDERLTTAEGPYFDELSVGQVFAGAPGVTLTSGLAAAHQAITGDRLALPLDAALCADVTGRGFLAPPALVWDIAIGQSTVATHHVKANLFYRGLVFRRTPVLGDTLRTRTEVVGMRQNTPRPGRTPTGLAALRITTVDQDERPVLDFWRCAMLPLRDPDRDTGHVDDLDSIGAPPDPAALAAVTDGWNLARFAERGQGPRFADLVEGHEIEVGGGDVVSGAPELARLSLNIAKVHHDTAAGGGNRLVYGGHTIGIALSQASRAVPSILTVAGWHSCDHTGPVHEGDTLRSRLRVERTEPLVGGGGLVHLRSRVRADAEEPRDVLDWRFAAVIA</sequence>
<dbReference type="CDD" id="cd03451">
    <property type="entry name" value="FkbR2"/>
    <property type="match status" value="1"/>
</dbReference>
<dbReference type="RefSeq" id="WP_345407318.1">
    <property type="nucleotide sequence ID" value="NZ_BAABLA010000123.1"/>
</dbReference>
<keyword evidence="2" id="KW-1185">Reference proteome</keyword>
<reference evidence="2" key="1">
    <citation type="journal article" date="2019" name="Int. J. Syst. Evol. Microbiol.">
        <title>The Global Catalogue of Microorganisms (GCM) 10K type strain sequencing project: providing services to taxonomists for standard genome sequencing and annotation.</title>
        <authorList>
            <consortium name="The Broad Institute Genomics Platform"/>
            <consortium name="The Broad Institute Genome Sequencing Center for Infectious Disease"/>
            <person name="Wu L."/>
            <person name="Ma J."/>
        </authorList>
    </citation>
    <scope>NUCLEOTIDE SEQUENCE [LARGE SCALE GENOMIC DNA]</scope>
    <source>
        <strain evidence="2">KCTC 32255</strain>
    </source>
</reference>
<dbReference type="SUPFAM" id="SSF54637">
    <property type="entry name" value="Thioesterase/thiol ester dehydrase-isomerase"/>
    <property type="match status" value="2"/>
</dbReference>
<dbReference type="Gene3D" id="3.10.129.10">
    <property type="entry name" value="Hotdog Thioesterase"/>
    <property type="match status" value="2"/>
</dbReference>
<dbReference type="PANTHER" id="PTHR43664">
    <property type="entry name" value="MONOAMINE OXIDASE-RELATED"/>
    <property type="match status" value="1"/>
</dbReference>
<name>A0ABW2BUI7_9PSEU</name>
<accession>A0ABW2BUI7</accession>
<evidence type="ECO:0000313" key="1">
    <source>
        <dbReference type="EMBL" id="MFC6866195.1"/>
    </source>
</evidence>
<dbReference type="InterPro" id="IPR052342">
    <property type="entry name" value="MCH/BMMD"/>
</dbReference>
<proteinExistence type="predicted"/>